<feature type="domain" description="Histidine kinase" evidence="17">
    <location>
        <begin position="194"/>
        <end position="415"/>
    </location>
</feature>
<evidence type="ECO:0000256" key="12">
    <source>
        <dbReference type="ARBA" id="ARBA00023012"/>
    </source>
</evidence>
<feature type="transmembrane region" description="Helical" evidence="16">
    <location>
        <begin position="21"/>
        <end position="39"/>
    </location>
</feature>
<dbReference type="Pfam" id="PF00072">
    <property type="entry name" value="Response_reg"/>
    <property type="match status" value="1"/>
</dbReference>
<dbReference type="InterPro" id="IPR036890">
    <property type="entry name" value="HATPase_C_sf"/>
</dbReference>
<dbReference type="InterPro" id="IPR008207">
    <property type="entry name" value="Sig_transdc_His_kin_Hpt_dom"/>
</dbReference>
<dbReference type="EC" id="2.7.13.3" evidence="3"/>
<keyword evidence="5" id="KW-0997">Cell inner membrane</keyword>
<evidence type="ECO:0000256" key="15">
    <source>
        <dbReference type="PROSITE-ProRule" id="PRU00169"/>
    </source>
</evidence>
<dbReference type="Pfam" id="PF02518">
    <property type="entry name" value="HATPase_c"/>
    <property type="match status" value="1"/>
</dbReference>
<feature type="domain" description="HPt" evidence="19">
    <location>
        <begin position="595"/>
        <end position="688"/>
    </location>
</feature>
<sequence>MDKLDHMEMQRNVRAQAVLRARFGLPVSLVMLVATFFWAPTHQGSTSAVVVGIVTAYVLYIVAALHFSSKWRSLSARDLVLITAIADPLMLSGWLFMAGESSTLLVGFYLFTILGFGFRIGPMAMHLCQVTSLVGFSLVALVSPVWSAHPFFALSHVVLLIVVPLYAASLMRKLQMAKALAERESQAKSQLLANVSHELRTPLTGIVSSAQLIEVETGDRAIADRARAILAMATSLDGEIKQLLDLSKVEAEAADTDAIPFDLRLATGHVMRALAPIAAVKNLRLELDLDPALRAPVMGRPQDLISVLMNLAGNAVKFTHEGSVVIRARLVEERAGSYRIRFGVQDTGIGIPADLQSRIFEPFFQVETGPSRRYSGTGLGTTIAREHVRKMGATLNVESTEGQGSQFWFEVDLRTVASQPEAQAGSAAPASVAARRILIADDNALNLDLMKEMLLKDGHEVVAATSGEQALVALGDDRFDVVFLDFNMEDIDGLTVFQTYRFGRVETAPTFFVTADATTGTADKLRDAGAAGVIHKPVTFGKLRDAISGLSPSTEAAAGGAPTREPRRAVSQIKAVPVEYLDPEALENLREIRDTPEFLFKMISEGMADIETIAADLMAAIRSEDLPGVHRHAHAMRGVALNIGAIRLAALADRLMSVTSSALTGQAGRWMVDLGETTSRSLEALDALKLTFGLPGVAKSR</sequence>
<dbReference type="PANTHER" id="PTHR43047">
    <property type="entry name" value="TWO-COMPONENT HISTIDINE PROTEIN KINASE"/>
    <property type="match status" value="1"/>
</dbReference>
<comment type="caution">
    <text evidence="20">The sequence shown here is derived from an EMBL/GenBank/DDBJ whole genome shotgun (WGS) entry which is preliminary data.</text>
</comment>
<accession>A0ABV7URC4</accession>
<dbReference type="InterPro" id="IPR003661">
    <property type="entry name" value="HisK_dim/P_dom"/>
</dbReference>
<dbReference type="Gene3D" id="3.30.565.10">
    <property type="entry name" value="Histidine kinase-like ATPase, C-terminal domain"/>
    <property type="match status" value="1"/>
</dbReference>
<evidence type="ECO:0000313" key="21">
    <source>
        <dbReference type="Proteomes" id="UP001595724"/>
    </source>
</evidence>
<organism evidence="20 21">
    <name type="scientific">Luteimonas notoginsengisoli</name>
    <dbReference type="NCBI Taxonomy" id="1578200"/>
    <lineage>
        <taxon>Bacteria</taxon>
        <taxon>Pseudomonadati</taxon>
        <taxon>Pseudomonadota</taxon>
        <taxon>Gammaproteobacteria</taxon>
        <taxon>Lysobacterales</taxon>
        <taxon>Lysobacteraceae</taxon>
        <taxon>Luteimonas</taxon>
    </lineage>
</organism>
<name>A0ABV7URC4_9GAMM</name>
<dbReference type="PRINTS" id="PR00344">
    <property type="entry name" value="BCTRLSENSOR"/>
</dbReference>
<evidence type="ECO:0000259" key="18">
    <source>
        <dbReference type="PROSITE" id="PS50110"/>
    </source>
</evidence>
<dbReference type="SUPFAM" id="SSF47384">
    <property type="entry name" value="Homodimeric domain of signal transducing histidine kinase"/>
    <property type="match status" value="1"/>
</dbReference>
<dbReference type="Proteomes" id="UP001595724">
    <property type="component" value="Unassembled WGS sequence"/>
</dbReference>
<evidence type="ECO:0000313" key="20">
    <source>
        <dbReference type="EMBL" id="MFC3659189.1"/>
    </source>
</evidence>
<reference evidence="21" key="1">
    <citation type="journal article" date="2019" name="Int. J. Syst. Evol. Microbiol.">
        <title>The Global Catalogue of Microorganisms (GCM) 10K type strain sequencing project: providing services to taxonomists for standard genome sequencing and annotation.</title>
        <authorList>
            <consortium name="The Broad Institute Genomics Platform"/>
            <consortium name="The Broad Institute Genome Sequencing Center for Infectious Disease"/>
            <person name="Wu L."/>
            <person name="Ma J."/>
        </authorList>
    </citation>
    <scope>NUCLEOTIDE SEQUENCE [LARGE SCALE GENOMIC DNA]</scope>
    <source>
        <strain evidence="21">KCTC 42211</strain>
    </source>
</reference>
<keyword evidence="13 16" id="KW-0472">Membrane</keyword>
<dbReference type="SUPFAM" id="SSF47226">
    <property type="entry name" value="Histidine-containing phosphotransfer domain, HPT domain"/>
    <property type="match status" value="1"/>
</dbReference>
<evidence type="ECO:0000256" key="5">
    <source>
        <dbReference type="ARBA" id="ARBA00022519"/>
    </source>
</evidence>
<dbReference type="Pfam" id="PF01627">
    <property type="entry name" value="Hpt"/>
    <property type="match status" value="1"/>
</dbReference>
<dbReference type="Gene3D" id="3.40.50.2300">
    <property type="match status" value="1"/>
</dbReference>
<comment type="catalytic activity">
    <reaction evidence="1">
        <text>ATP + protein L-histidine = ADP + protein N-phospho-L-histidine.</text>
        <dbReference type="EC" id="2.7.13.3"/>
    </reaction>
</comment>
<dbReference type="CDD" id="cd17546">
    <property type="entry name" value="REC_hyHK_CKI1_RcsC-like"/>
    <property type="match status" value="1"/>
</dbReference>
<dbReference type="PROSITE" id="PS50894">
    <property type="entry name" value="HPT"/>
    <property type="match status" value="1"/>
</dbReference>
<feature type="modified residue" description="4-aspartylphosphate" evidence="15">
    <location>
        <position position="485"/>
    </location>
</feature>
<protein>
    <recommendedName>
        <fullName evidence="3">histidine kinase</fullName>
        <ecNumber evidence="3">2.7.13.3</ecNumber>
    </recommendedName>
</protein>
<comment type="subcellular location">
    <subcellularLocation>
        <location evidence="2">Cell inner membrane</location>
        <topology evidence="2">Multi-pass membrane protein</topology>
    </subcellularLocation>
</comment>
<evidence type="ECO:0000256" key="14">
    <source>
        <dbReference type="PROSITE-ProRule" id="PRU00110"/>
    </source>
</evidence>
<keyword evidence="9" id="KW-0418">Kinase</keyword>
<evidence type="ECO:0000256" key="13">
    <source>
        <dbReference type="ARBA" id="ARBA00023136"/>
    </source>
</evidence>
<dbReference type="PROSITE" id="PS50110">
    <property type="entry name" value="RESPONSE_REGULATORY"/>
    <property type="match status" value="1"/>
</dbReference>
<dbReference type="InterPro" id="IPR036097">
    <property type="entry name" value="HisK_dim/P_sf"/>
</dbReference>
<dbReference type="SUPFAM" id="SSF55874">
    <property type="entry name" value="ATPase domain of HSP90 chaperone/DNA topoisomerase II/histidine kinase"/>
    <property type="match status" value="1"/>
</dbReference>
<evidence type="ECO:0000256" key="16">
    <source>
        <dbReference type="SAM" id="Phobius"/>
    </source>
</evidence>
<dbReference type="InterPro" id="IPR004358">
    <property type="entry name" value="Sig_transdc_His_kin-like_C"/>
</dbReference>
<keyword evidence="8 16" id="KW-0812">Transmembrane</keyword>
<evidence type="ECO:0000256" key="9">
    <source>
        <dbReference type="ARBA" id="ARBA00022777"/>
    </source>
</evidence>
<evidence type="ECO:0000256" key="10">
    <source>
        <dbReference type="ARBA" id="ARBA00022840"/>
    </source>
</evidence>
<dbReference type="PANTHER" id="PTHR43047:SF64">
    <property type="entry name" value="HISTIDINE KINASE CONTAINING CHEY-HOMOLOGOUS RECEIVER DOMAIN AND PAS DOMAIN-RELATED"/>
    <property type="match status" value="1"/>
</dbReference>
<feature type="transmembrane region" description="Helical" evidence="16">
    <location>
        <begin position="45"/>
        <end position="67"/>
    </location>
</feature>
<keyword evidence="12" id="KW-0902">Two-component regulatory system</keyword>
<dbReference type="RefSeq" id="WP_386706295.1">
    <property type="nucleotide sequence ID" value="NZ_JBHRYF010000001.1"/>
</dbReference>
<evidence type="ECO:0000256" key="1">
    <source>
        <dbReference type="ARBA" id="ARBA00000085"/>
    </source>
</evidence>
<dbReference type="InterPro" id="IPR003594">
    <property type="entry name" value="HATPase_dom"/>
</dbReference>
<keyword evidence="6 15" id="KW-0597">Phosphoprotein</keyword>
<feature type="domain" description="Response regulatory" evidence="18">
    <location>
        <begin position="436"/>
        <end position="551"/>
    </location>
</feature>
<dbReference type="InterPro" id="IPR011006">
    <property type="entry name" value="CheY-like_superfamily"/>
</dbReference>
<dbReference type="Gene3D" id="1.20.120.160">
    <property type="entry name" value="HPT domain"/>
    <property type="match status" value="1"/>
</dbReference>
<evidence type="ECO:0000256" key="3">
    <source>
        <dbReference type="ARBA" id="ARBA00012438"/>
    </source>
</evidence>
<dbReference type="SMART" id="SM00448">
    <property type="entry name" value="REC"/>
    <property type="match status" value="1"/>
</dbReference>
<dbReference type="Gene3D" id="1.10.287.130">
    <property type="match status" value="1"/>
</dbReference>
<evidence type="ECO:0000259" key="19">
    <source>
        <dbReference type="PROSITE" id="PS50894"/>
    </source>
</evidence>
<dbReference type="EMBL" id="JBHRYF010000001">
    <property type="protein sequence ID" value="MFC3659189.1"/>
    <property type="molecule type" value="Genomic_DNA"/>
</dbReference>
<keyword evidence="10 20" id="KW-0547">Nucleotide-binding</keyword>
<evidence type="ECO:0000256" key="6">
    <source>
        <dbReference type="ARBA" id="ARBA00022553"/>
    </source>
</evidence>
<keyword evidence="4" id="KW-1003">Cell membrane</keyword>
<keyword evidence="11 16" id="KW-1133">Transmembrane helix</keyword>
<evidence type="ECO:0000256" key="11">
    <source>
        <dbReference type="ARBA" id="ARBA00022989"/>
    </source>
</evidence>
<keyword evidence="10 20" id="KW-0067">ATP-binding</keyword>
<dbReference type="CDD" id="cd16922">
    <property type="entry name" value="HATPase_EvgS-ArcB-TorS-like"/>
    <property type="match status" value="1"/>
</dbReference>
<dbReference type="SUPFAM" id="SSF52172">
    <property type="entry name" value="CheY-like"/>
    <property type="match status" value="1"/>
</dbReference>
<evidence type="ECO:0000256" key="2">
    <source>
        <dbReference type="ARBA" id="ARBA00004429"/>
    </source>
</evidence>
<dbReference type="Pfam" id="PF00512">
    <property type="entry name" value="HisKA"/>
    <property type="match status" value="1"/>
</dbReference>
<evidence type="ECO:0000256" key="7">
    <source>
        <dbReference type="ARBA" id="ARBA00022679"/>
    </source>
</evidence>
<keyword evidence="7" id="KW-0808">Transferase</keyword>
<evidence type="ECO:0000256" key="8">
    <source>
        <dbReference type="ARBA" id="ARBA00022692"/>
    </source>
</evidence>
<dbReference type="GO" id="GO:0005524">
    <property type="term" value="F:ATP binding"/>
    <property type="evidence" value="ECO:0007669"/>
    <property type="project" value="UniProtKB-KW"/>
</dbReference>
<evidence type="ECO:0000256" key="4">
    <source>
        <dbReference type="ARBA" id="ARBA00022475"/>
    </source>
</evidence>
<keyword evidence="21" id="KW-1185">Reference proteome</keyword>
<evidence type="ECO:0000259" key="17">
    <source>
        <dbReference type="PROSITE" id="PS50109"/>
    </source>
</evidence>
<dbReference type="InterPro" id="IPR001789">
    <property type="entry name" value="Sig_transdc_resp-reg_receiver"/>
</dbReference>
<feature type="modified residue" description="Phosphohistidine" evidence="14">
    <location>
        <position position="634"/>
    </location>
</feature>
<dbReference type="InterPro" id="IPR036641">
    <property type="entry name" value="HPT_dom_sf"/>
</dbReference>
<dbReference type="CDD" id="cd00082">
    <property type="entry name" value="HisKA"/>
    <property type="match status" value="1"/>
</dbReference>
<feature type="transmembrane region" description="Helical" evidence="16">
    <location>
        <begin position="152"/>
        <end position="171"/>
    </location>
</feature>
<proteinExistence type="predicted"/>
<dbReference type="SMART" id="SM00387">
    <property type="entry name" value="HATPase_c"/>
    <property type="match status" value="1"/>
</dbReference>
<dbReference type="InterPro" id="IPR005467">
    <property type="entry name" value="His_kinase_dom"/>
</dbReference>
<dbReference type="PROSITE" id="PS50109">
    <property type="entry name" value="HIS_KIN"/>
    <property type="match status" value="1"/>
</dbReference>
<gene>
    <name evidence="20" type="ORF">ACFOM9_03725</name>
</gene>
<feature type="transmembrane region" description="Helical" evidence="16">
    <location>
        <begin position="127"/>
        <end position="146"/>
    </location>
</feature>
<dbReference type="SMART" id="SM00388">
    <property type="entry name" value="HisKA"/>
    <property type="match status" value="1"/>
</dbReference>